<protein>
    <submittedName>
        <fullName evidence="1">Uncharacterized protein</fullName>
    </submittedName>
</protein>
<dbReference type="AlphaFoldDB" id="A0A9Q1GN19"/>
<evidence type="ECO:0000313" key="2">
    <source>
        <dbReference type="Proteomes" id="UP001153076"/>
    </source>
</evidence>
<name>A0A9Q1GN19_9CARY</name>
<dbReference type="Proteomes" id="UP001153076">
    <property type="component" value="Unassembled WGS sequence"/>
</dbReference>
<keyword evidence="2" id="KW-1185">Reference proteome</keyword>
<proteinExistence type="predicted"/>
<sequence length="172" mass="19477">MSSVARRLEATANVEPPIYLYKLEIRDTEIIFGNACVEEYIPLGTPSPSTPSSRATIETQHNNIQHPHHKTQADLECLRQTAPSQGQRSVQGAAEIRVYAIDEQMMDKNQHGGVVQMNKAQEGHVRPGNGEPEMLDQLKIKRKKIKEFINQMSPNRLRQLIQNLNDKQKEGI</sequence>
<accession>A0A9Q1GN19</accession>
<evidence type="ECO:0000313" key="1">
    <source>
        <dbReference type="EMBL" id="KAJ8422307.1"/>
    </source>
</evidence>
<dbReference type="EMBL" id="JAKOGI010002306">
    <property type="protein sequence ID" value="KAJ8422307.1"/>
    <property type="molecule type" value="Genomic_DNA"/>
</dbReference>
<gene>
    <name evidence="1" type="ORF">Cgig2_014532</name>
</gene>
<reference evidence="1" key="1">
    <citation type="submission" date="2022-04" db="EMBL/GenBank/DDBJ databases">
        <title>Carnegiea gigantea Genome sequencing and assembly v2.</title>
        <authorList>
            <person name="Copetti D."/>
            <person name="Sanderson M.J."/>
            <person name="Burquez A."/>
            <person name="Wojciechowski M.F."/>
        </authorList>
    </citation>
    <scope>NUCLEOTIDE SEQUENCE</scope>
    <source>
        <strain evidence="1">SGP5-SGP5p</strain>
        <tissue evidence="1">Aerial part</tissue>
    </source>
</reference>
<organism evidence="1 2">
    <name type="scientific">Carnegiea gigantea</name>
    <dbReference type="NCBI Taxonomy" id="171969"/>
    <lineage>
        <taxon>Eukaryota</taxon>
        <taxon>Viridiplantae</taxon>
        <taxon>Streptophyta</taxon>
        <taxon>Embryophyta</taxon>
        <taxon>Tracheophyta</taxon>
        <taxon>Spermatophyta</taxon>
        <taxon>Magnoliopsida</taxon>
        <taxon>eudicotyledons</taxon>
        <taxon>Gunneridae</taxon>
        <taxon>Pentapetalae</taxon>
        <taxon>Caryophyllales</taxon>
        <taxon>Cactineae</taxon>
        <taxon>Cactaceae</taxon>
        <taxon>Cactoideae</taxon>
        <taxon>Echinocereeae</taxon>
        <taxon>Carnegiea</taxon>
    </lineage>
</organism>
<comment type="caution">
    <text evidence="1">The sequence shown here is derived from an EMBL/GenBank/DDBJ whole genome shotgun (WGS) entry which is preliminary data.</text>
</comment>